<dbReference type="Proteomes" id="UP000193978">
    <property type="component" value="Chromosome"/>
</dbReference>
<dbReference type="STRING" id="655015.B1812_15855"/>
<evidence type="ECO:0000313" key="1">
    <source>
        <dbReference type="EMBL" id="ARN82319.1"/>
    </source>
</evidence>
<organism evidence="1 2">
    <name type="scientific">Methylocystis bryophila</name>
    <dbReference type="NCBI Taxonomy" id="655015"/>
    <lineage>
        <taxon>Bacteria</taxon>
        <taxon>Pseudomonadati</taxon>
        <taxon>Pseudomonadota</taxon>
        <taxon>Alphaproteobacteria</taxon>
        <taxon>Hyphomicrobiales</taxon>
        <taxon>Methylocystaceae</taxon>
        <taxon>Methylocystis</taxon>
    </lineage>
</organism>
<dbReference type="RefSeq" id="WP_085772440.1">
    <property type="nucleotide sequence ID" value="NZ_AP027149.1"/>
</dbReference>
<dbReference type="AlphaFoldDB" id="A0A1W6MXP8"/>
<dbReference type="KEGG" id="mbry:B1812_15855"/>
<reference evidence="1 2" key="1">
    <citation type="submission" date="2017-02" db="EMBL/GenBank/DDBJ databases">
        <authorList>
            <person name="Peterson S.W."/>
        </authorList>
    </citation>
    <scope>NUCLEOTIDE SEQUENCE [LARGE SCALE GENOMIC DNA]</scope>
    <source>
        <strain evidence="1 2">S285</strain>
    </source>
</reference>
<gene>
    <name evidence="1" type="ORF">B1812_15855</name>
</gene>
<dbReference type="EMBL" id="CP019948">
    <property type="protein sequence ID" value="ARN82319.1"/>
    <property type="molecule type" value="Genomic_DNA"/>
</dbReference>
<sequence length="153" mass="17064">MSHIVVHNGAWVVVGDGRRAIFLANHGDPDLLDLRVLQAVVEEIPAARDLGSDAPGRLFSSRGGVRSAIEPTDWHELEKENFARHIAQRINTAAESGEMKEIIIIAPPRVLGEIRKELSDKAHSKVKGELDRDLTRHPLPEIEKALSREFTRM</sequence>
<dbReference type="InterPro" id="IPR019291">
    <property type="entry name" value="Host_attachment_protein"/>
</dbReference>
<accession>A0A1W6MXP8</accession>
<evidence type="ECO:0000313" key="2">
    <source>
        <dbReference type="Proteomes" id="UP000193978"/>
    </source>
</evidence>
<dbReference type="Pfam" id="PF10116">
    <property type="entry name" value="Host_attach"/>
    <property type="match status" value="1"/>
</dbReference>
<dbReference type="OrthoDB" id="9812459at2"/>
<proteinExistence type="predicted"/>
<name>A0A1W6MXP8_9HYPH</name>
<keyword evidence="2" id="KW-1185">Reference proteome</keyword>
<protein>
    <submittedName>
        <fullName evidence="1">Host cell attachment protein</fullName>
    </submittedName>
</protein>